<keyword evidence="6" id="KW-0862">Zinc</keyword>
<dbReference type="Pfam" id="PF01485">
    <property type="entry name" value="IBR"/>
    <property type="match status" value="1"/>
</dbReference>
<dbReference type="SMART" id="SM00184">
    <property type="entry name" value="RING"/>
    <property type="match status" value="1"/>
</dbReference>
<accession>A0A401RWI9</accession>
<dbReference type="InterPro" id="IPR047541">
    <property type="entry name" value="RNF31_RBR_mRING-HC-like"/>
</dbReference>
<feature type="domain" description="RING-type" evidence="9">
    <location>
        <begin position="493"/>
        <end position="542"/>
    </location>
</feature>
<organism evidence="12 13">
    <name type="scientific">Chiloscyllium punctatum</name>
    <name type="common">Brownbanded bambooshark</name>
    <name type="synonym">Hemiscyllium punctatum</name>
    <dbReference type="NCBI Taxonomy" id="137246"/>
    <lineage>
        <taxon>Eukaryota</taxon>
        <taxon>Metazoa</taxon>
        <taxon>Chordata</taxon>
        <taxon>Craniata</taxon>
        <taxon>Vertebrata</taxon>
        <taxon>Chondrichthyes</taxon>
        <taxon>Elasmobranchii</taxon>
        <taxon>Galeomorphii</taxon>
        <taxon>Galeoidea</taxon>
        <taxon>Orectolobiformes</taxon>
        <taxon>Hemiscylliidae</taxon>
        <taxon>Chiloscyllium</taxon>
    </lineage>
</organism>
<dbReference type="SUPFAM" id="SSF57850">
    <property type="entry name" value="RING/U-box"/>
    <property type="match status" value="3"/>
</dbReference>
<dbReference type="Pfam" id="PF23085">
    <property type="entry name" value="RRM_PARP14_3"/>
    <property type="match status" value="1"/>
</dbReference>
<dbReference type="EMBL" id="BEZZ01000012">
    <property type="protein sequence ID" value="GCC22520.1"/>
    <property type="molecule type" value="Genomic_DNA"/>
</dbReference>
<evidence type="ECO:0000256" key="3">
    <source>
        <dbReference type="ARBA" id="ARBA00022737"/>
    </source>
</evidence>
<evidence type="ECO:0000256" key="2">
    <source>
        <dbReference type="ARBA" id="ARBA00022723"/>
    </source>
</evidence>
<dbReference type="InterPro" id="IPR013083">
    <property type="entry name" value="Znf_RING/FYVE/PHD"/>
</dbReference>
<keyword evidence="4 7" id="KW-0863">Zinc-finger</keyword>
<reference evidence="12 13" key="1">
    <citation type="journal article" date="2018" name="Nat. Ecol. Evol.">
        <title>Shark genomes provide insights into elasmobranch evolution and the origin of vertebrates.</title>
        <authorList>
            <person name="Hara Y"/>
            <person name="Yamaguchi K"/>
            <person name="Onimaru K"/>
            <person name="Kadota M"/>
            <person name="Koyanagi M"/>
            <person name="Keeley SD"/>
            <person name="Tatsumi K"/>
            <person name="Tanaka K"/>
            <person name="Motone F"/>
            <person name="Kageyama Y"/>
            <person name="Nozu R"/>
            <person name="Adachi N"/>
            <person name="Nishimura O"/>
            <person name="Nakagawa R"/>
            <person name="Tanegashima C"/>
            <person name="Kiyatake I"/>
            <person name="Matsumoto R"/>
            <person name="Murakumo K"/>
            <person name="Nishida K"/>
            <person name="Terakita A"/>
            <person name="Kuratani S"/>
            <person name="Sato K"/>
            <person name="Hyodo S Kuraku.S."/>
        </authorList>
    </citation>
    <scope>NUCLEOTIDE SEQUENCE [LARGE SCALE GENOMIC DNA]</scope>
</reference>
<dbReference type="Gene3D" id="3.10.110.10">
    <property type="entry name" value="Ubiquitin Conjugating Enzyme"/>
    <property type="match status" value="1"/>
</dbReference>
<dbReference type="PANTHER" id="PTHR16004:SF3">
    <property type="entry name" value="E3 UBIQUITIN-PROTEIN LIGASE RNF31"/>
    <property type="match status" value="1"/>
</dbReference>
<keyword evidence="5" id="KW-0833">Ubl conjugation pathway</keyword>
<evidence type="ECO:0000313" key="12">
    <source>
        <dbReference type="EMBL" id="GCC22520.1"/>
    </source>
</evidence>
<dbReference type="PROSITE" id="PS51322">
    <property type="entry name" value="UEV"/>
    <property type="match status" value="1"/>
</dbReference>
<dbReference type="GO" id="GO:0036435">
    <property type="term" value="F:K48-linked polyubiquitin modification-dependent protein binding"/>
    <property type="evidence" value="ECO:0007669"/>
    <property type="project" value="TreeGrafter"/>
</dbReference>
<dbReference type="CDD" id="cd20337">
    <property type="entry name" value="BRcat_RBR_HOIP"/>
    <property type="match status" value="1"/>
</dbReference>
<dbReference type="Pfam" id="PF05743">
    <property type="entry name" value="UEV"/>
    <property type="match status" value="1"/>
</dbReference>
<dbReference type="Pfam" id="PF18091">
    <property type="entry name" value="E3_UbLigase_RBR"/>
    <property type="match status" value="1"/>
</dbReference>
<feature type="region of interest" description="Disordered" evidence="8">
    <location>
        <begin position="241"/>
        <end position="265"/>
    </location>
</feature>
<evidence type="ECO:0000259" key="9">
    <source>
        <dbReference type="PROSITE" id="PS50089"/>
    </source>
</evidence>
<dbReference type="GO" id="GO:0070530">
    <property type="term" value="F:K63-linked polyubiquitin modification-dependent protein binding"/>
    <property type="evidence" value="ECO:0007669"/>
    <property type="project" value="TreeGrafter"/>
</dbReference>
<dbReference type="GO" id="GO:0071797">
    <property type="term" value="C:LUBAC complex"/>
    <property type="evidence" value="ECO:0007669"/>
    <property type="project" value="InterPro"/>
</dbReference>
<keyword evidence="1" id="KW-0808">Transferase</keyword>
<dbReference type="GO" id="GO:0008270">
    <property type="term" value="F:zinc ion binding"/>
    <property type="evidence" value="ECO:0007669"/>
    <property type="project" value="UniProtKB-KW"/>
</dbReference>
<dbReference type="InterPro" id="IPR026254">
    <property type="entry name" value="RNF31-like"/>
</dbReference>
<evidence type="ECO:0000256" key="1">
    <source>
        <dbReference type="ARBA" id="ARBA00022679"/>
    </source>
</evidence>
<dbReference type="InterPro" id="IPR016135">
    <property type="entry name" value="UBQ-conjugating_enzyme/RWD"/>
</dbReference>
<proteinExistence type="predicted"/>
<dbReference type="CDD" id="cd20351">
    <property type="entry name" value="Rcat_RBR_HOIP"/>
    <property type="match status" value="1"/>
</dbReference>
<feature type="domain" description="UEV" evidence="10">
    <location>
        <begin position="30"/>
        <end position="176"/>
    </location>
</feature>
<dbReference type="InterPro" id="IPR012677">
    <property type="entry name" value="Nucleotide-bd_a/b_plait_sf"/>
</dbReference>
<keyword evidence="2" id="KW-0479">Metal-binding</keyword>
<evidence type="ECO:0000256" key="8">
    <source>
        <dbReference type="SAM" id="MobiDB-lite"/>
    </source>
</evidence>
<dbReference type="CDD" id="cd16631">
    <property type="entry name" value="mRING-HC-C4C4_RBR_HOIP"/>
    <property type="match status" value="1"/>
</dbReference>
<dbReference type="GO" id="GO:0015031">
    <property type="term" value="P:protein transport"/>
    <property type="evidence" value="ECO:0007669"/>
    <property type="project" value="InterPro"/>
</dbReference>
<dbReference type="Pfam" id="PF22191">
    <property type="entry name" value="IBR_1"/>
    <property type="match status" value="1"/>
</dbReference>
<evidence type="ECO:0000256" key="4">
    <source>
        <dbReference type="ARBA" id="ARBA00022771"/>
    </source>
</evidence>
<keyword evidence="3" id="KW-0677">Repeat</keyword>
<sequence>MNPAWKKLWSECVAGRDFEGFEEPPVVPVIVSLGKSMGLECSYFFPVVVMNELKNVQATYRNLSVGFDYYHCENGAKSKLVNLNGTIPVLCRGIIYNVPISIWLHNEHPQIPPKCFVKKLLILHQNPGIHIDNTGLVSSSYLHNWRYPASHLVGLIEDMRKSLMNCLIDPLQIPLSQERHSPTSLVLPPWPSTVPSIGNNYSSFKNISQPLNSGCFQPFYSNIWSLGYKYQGSAYPVTPAGISPSSSSSRPLHETVERKSDQALKKKMDSVEQTADLFEDLHLYKVLNAFDLATSLKNKQGVADDTFSSDRIESENAKPLSLHDAQNSSSHKDERRVHVLNIPVEFPPHRMKDKLTIIFQRAVNGGGEIAKFQYPTRILGSAVITFCDAKVAERVVKQEHRLITINNKKFPIQVKLYDEKDGVLDKDVIGTEICPMVTVESSSIPVDLPKEKSEIFQSLMSIQDNNFTAEDVMEAVQSGLNFESALRYLSHECFICGEHVTFSKVVMMPYCNCSFCKDCFRQYFSSVIKEKSIIDMVCPKCSAPDLKSSNLQEDVTEYFNFLDIQIRYYLDEGLHELFQRKLRDRTLMEMPNFRWCAHCSFGLLHEVDRLRMDCPSCKKSTCFQCKIPWEQQHEGISCEKFKLWKQQNNPEYQASKLDVYLAKNGIECPNCRVRFDLSRGGCIHFRCTECHYQFCGGCKQPFKLGSACGFMSDCHTKGLHAHHPRDCFYHLRDWSVERLQQLLNSVGISLTGIVTDNSLEQMEGKCKVTEQRDTSQGLKDEQCGHPSVKGYLGFCKMHFIEFLVELINKNSLDPVLLYNKEEMLIELQRWGVAIPNQHVNEEDEQFTQRLRVKILNELKLDNPQKVFDKNTG</sequence>
<dbReference type="PANTHER" id="PTHR16004">
    <property type="entry name" value="RING FINGER PROTEIN 31-RELATED"/>
    <property type="match status" value="1"/>
</dbReference>
<dbReference type="InterPro" id="IPR041031">
    <property type="entry name" value="RNF31_C"/>
</dbReference>
<evidence type="ECO:0000259" key="11">
    <source>
        <dbReference type="PROSITE" id="PS51873"/>
    </source>
</evidence>
<gene>
    <name evidence="12" type="ORF">chiPu_0000908</name>
</gene>
<dbReference type="InterPro" id="IPR001841">
    <property type="entry name" value="Znf_RING"/>
</dbReference>
<feature type="compositionally biased region" description="Basic and acidic residues" evidence="8">
    <location>
        <begin position="251"/>
        <end position="265"/>
    </location>
</feature>
<dbReference type="GO" id="GO:0097039">
    <property type="term" value="P:protein linear polyubiquitination"/>
    <property type="evidence" value="ECO:0007669"/>
    <property type="project" value="TreeGrafter"/>
</dbReference>
<evidence type="ECO:0000313" key="13">
    <source>
        <dbReference type="Proteomes" id="UP000287033"/>
    </source>
</evidence>
<evidence type="ECO:0008006" key="14">
    <source>
        <dbReference type="Google" id="ProtNLM"/>
    </source>
</evidence>
<dbReference type="Gene3D" id="3.30.70.330">
    <property type="match status" value="1"/>
</dbReference>
<dbReference type="SMART" id="SM00647">
    <property type="entry name" value="IBR"/>
    <property type="match status" value="2"/>
</dbReference>
<dbReference type="AlphaFoldDB" id="A0A401RWI9"/>
<dbReference type="Gene3D" id="3.30.40.10">
    <property type="entry name" value="Zinc/RING finger domain, C3HC4 (zinc finger)"/>
    <property type="match status" value="1"/>
</dbReference>
<keyword evidence="13" id="KW-1185">Reference proteome</keyword>
<dbReference type="STRING" id="137246.A0A401RWI9"/>
<name>A0A401RWI9_CHIPU</name>
<evidence type="ECO:0000256" key="5">
    <source>
        <dbReference type="ARBA" id="ARBA00022786"/>
    </source>
</evidence>
<evidence type="ECO:0000256" key="6">
    <source>
        <dbReference type="ARBA" id="ARBA00022833"/>
    </source>
</evidence>
<dbReference type="PROSITE" id="PS51873">
    <property type="entry name" value="TRIAD"/>
    <property type="match status" value="1"/>
</dbReference>
<dbReference type="GO" id="GO:0061630">
    <property type="term" value="F:ubiquitin protein ligase activity"/>
    <property type="evidence" value="ECO:0007669"/>
    <property type="project" value="TreeGrafter"/>
</dbReference>
<dbReference type="Proteomes" id="UP000287033">
    <property type="component" value="Unassembled WGS sequence"/>
</dbReference>
<dbReference type="SUPFAM" id="SSF54495">
    <property type="entry name" value="UBC-like"/>
    <property type="match status" value="1"/>
</dbReference>
<dbReference type="CDD" id="cd11685">
    <property type="entry name" value="UEV_TSG101-like"/>
    <property type="match status" value="1"/>
</dbReference>
<dbReference type="InterPro" id="IPR008883">
    <property type="entry name" value="UEV_N"/>
</dbReference>
<dbReference type="PROSITE" id="PS50089">
    <property type="entry name" value="ZF_RING_2"/>
    <property type="match status" value="1"/>
</dbReference>
<feature type="region of interest" description="Disordered" evidence="8">
    <location>
        <begin position="304"/>
        <end position="334"/>
    </location>
</feature>
<dbReference type="OrthoDB" id="9978677at2759"/>
<dbReference type="Gene3D" id="1.20.120.1750">
    <property type="match status" value="1"/>
</dbReference>
<dbReference type="InterPro" id="IPR002867">
    <property type="entry name" value="IBR_dom"/>
</dbReference>
<dbReference type="InterPro" id="IPR047540">
    <property type="entry name" value="BRcat_RBR_RNF31-like"/>
</dbReference>
<evidence type="ECO:0000256" key="7">
    <source>
        <dbReference type="PROSITE-ProRule" id="PRU00175"/>
    </source>
</evidence>
<feature type="domain" description="RING-type" evidence="11">
    <location>
        <begin position="489"/>
        <end position="726"/>
    </location>
</feature>
<dbReference type="InterPro" id="IPR044066">
    <property type="entry name" value="TRIAD_supradom"/>
</dbReference>
<comment type="caution">
    <text evidence="12">The sequence shown here is derived from an EMBL/GenBank/DDBJ whole genome shotgun (WGS) entry which is preliminary data.</text>
</comment>
<protein>
    <recommendedName>
        <fullName evidence="14">RING-type domain-containing protein</fullName>
    </recommendedName>
</protein>
<dbReference type="InterPro" id="IPR047542">
    <property type="entry name" value="Rcat_RBR_RNF31-like"/>
</dbReference>
<dbReference type="GO" id="GO:1990450">
    <property type="term" value="F:linear polyubiquitin binding"/>
    <property type="evidence" value="ECO:0007669"/>
    <property type="project" value="TreeGrafter"/>
</dbReference>
<dbReference type="OMA" id="GLKDEQC"/>
<evidence type="ECO:0000259" key="10">
    <source>
        <dbReference type="PROSITE" id="PS51322"/>
    </source>
</evidence>